<dbReference type="PANTHER" id="PTHR43798">
    <property type="entry name" value="MONOACYLGLYCEROL LIPASE"/>
    <property type="match status" value="1"/>
</dbReference>
<dbReference type="InterPro" id="IPR029058">
    <property type="entry name" value="AB_hydrolase_fold"/>
</dbReference>
<dbReference type="Proteomes" id="UP000053617">
    <property type="component" value="Unassembled WGS sequence"/>
</dbReference>
<evidence type="ECO:0000259" key="1">
    <source>
        <dbReference type="Pfam" id="PF00561"/>
    </source>
</evidence>
<dbReference type="EMBL" id="KN847481">
    <property type="protein sequence ID" value="KIX01692.1"/>
    <property type="molecule type" value="Genomic_DNA"/>
</dbReference>
<evidence type="ECO:0000313" key="3">
    <source>
        <dbReference type="Proteomes" id="UP000053617"/>
    </source>
</evidence>
<dbReference type="AlphaFoldDB" id="A0A0D2FI53"/>
<dbReference type="InterPro" id="IPR050266">
    <property type="entry name" value="AB_hydrolase_sf"/>
</dbReference>
<protein>
    <submittedName>
        <fullName evidence="2">Rhinocladiella mackenziei CBS 650.93 unplaced genomic scaffold supercont1.7, whole genome shotgun sequence</fullName>
    </submittedName>
</protein>
<keyword evidence="3" id="KW-1185">Reference proteome</keyword>
<dbReference type="Gene3D" id="3.40.50.1820">
    <property type="entry name" value="alpha/beta hydrolase"/>
    <property type="match status" value="1"/>
</dbReference>
<dbReference type="RefSeq" id="XP_013268828.1">
    <property type="nucleotide sequence ID" value="XM_013413374.1"/>
</dbReference>
<dbReference type="STRING" id="1442369.A0A0D2FI53"/>
<gene>
    <name evidence="2" type="ORF">Z518_09418</name>
</gene>
<accession>A0A0D2FI53</accession>
<feature type="domain" description="AB hydrolase-1" evidence="1">
    <location>
        <begin position="33"/>
        <end position="268"/>
    </location>
</feature>
<name>A0A0D2FI53_9EURO</name>
<organism evidence="2 3">
    <name type="scientific">Rhinocladiella mackenziei CBS 650.93</name>
    <dbReference type="NCBI Taxonomy" id="1442369"/>
    <lineage>
        <taxon>Eukaryota</taxon>
        <taxon>Fungi</taxon>
        <taxon>Dikarya</taxon>
        <taxon>Ascomycota</taxon>
        <taxon>Pezizomycotina</taxon>
        <taxon>Eurotiomycetes</taxon>
        <taxon>Chaetothyriomycetidae</taxon>
        <taxon>Chaetothyriales</taxon>
        <taxon>Herpotrichiellaceae</taxon>
        <taxon>Rhinocladiella</taxon>
    </lineage>
</organism>
<dbReference type="VEuPathDB" id="FungiDB:Z518_09418"/>
<dbReference type="GeneID" id="25297489"/>
<dbReference type="SUPFAM" id="SSF53474">
    <property type="entry name" value="alpha/beta-Hydrolases"/>
    <property type="match status" value="1"/>
</dbReference>
<reference evidence="2 3" key="1">
    <citation type="submission" date="2015-01" db="EMBL/GenBank/DDBJ databases">
        <title>The Genome Sequence of Rhinocladiella mackenzie CBS 650.93.</title>
        <authorList>
            <consortium name="The Broad Institute Genomics Platform"/>
            <person name="Cuomo C."/>
            <person name="de Hoog S."/>
            <person name="Gorbushina A."/>
            <person name="Stielow B."/>
            <person name="Teixiera M."/>
            <person name="Abouelleil A."/>
            <person name="Chapman S.B."/>
            <person name="Priest M."/>
            <person name="Young S.K."/>
            <person name="Wortman J."/>
            <person name="Nusbaum C."/>
            <person name="Birren B."/>
        </authorList>
    </citation>
    <scope>NUCLEOTIDE SEQUENCE [LARGE SCALE GENOMIC DNA]</scope>
    <source>
        <strain evidence="2 3">CBS 650.93</strain>
    </source>
</reference>
<dbReference type="GO" id="GO:0016020">
    <property type="term" value="C:membrane"/>
    <property type="evidence" value="ECO:0007669"/>
    <property type="project" value="TreeGrafter"/>
</dbReference>
<dbReference type="OrthoDB" id="10249433at2759"/>
<dbReference type="PANTHER" id="PTHR43798:SF33">
    <property type="entry name" value="HYDROLASE, PUTATIVE (AFU_ORTHOLOGUE AFUA_2G14860)-RELATED"/>
    <property type="match status" value="1"/>
</dbReference>
<dbReference type="HOGENOM" id="CLU_020336_50_0_1"/>
<dbReference type="PRINTS" id="PR00111">
    <property type="entry name" value="ABHYDROLASE"/>
</dbReference>
<sequence>MSSSSKLSPGSHATAVNSLTIHYTVLASSPGLPPLIIHPAPWGCGAALYIQAFSRLSAQYALIIPSPRGNDSSQRPSSPDEMSSRHLVSDLEQFRQFLGLDKVSIVGHSSGGTIALGYAIAYPDHVDKLILLNTDLLGYERKDNSFFQDVGQIQARMSVTNDEEFKELVSQILPLYFAHPERGGPEAFKKVWTNVPSLWAYGAYYGADKSEDGAWDQVQELGKVKAKTLVVVGRQDRTCEIEISECVSRGVTGSRLVVLEDCGHIPWMEQEKPFWDLLEEFLKE</sequence>
<dbReference type="Pfam" id="PF00561">
    <property type="entry name" value="Abhydrolase_1"/>
    <property type="match status" value="1"/>
</dbReference>
<dbReference type="InterPro" id="IPR000073">
    <property type="entry name" value="AB_hydrolase_1"/>
</dbReference>
<proteinExistence type="predicted"/>
<evidence type="ECO:0000313" key="2">
    <source>
        <dbReference type="EMBL" id="KIX01692.1"/>
    </source>
</evidence>